<name>A0A1X6ZRN9_9RHOB</name>
<dbReference type="InterPro" id="IPR015797">
    <property type="entry name" value="NUDIX_hydrolase-like_dom_sf"/>
</dbReference>
<keyword evidence="2" id="KW-0378">Hydrolase</keyword>
<dbReference type="GO" id="GO:0016787">
    <property type="term" value="F:hydrolase activity"/>
    <property type="evidence" value="ECO:0007669"/>
    <property type="project" value="UniProtKB-KW"/>
</dbReference>
<gene>
    <name evidence="5" type="ORF">PSM7751_02933</name>
</gene>
<accession>A0A1X6ZRN9</accession>
<evidence type="ECO:0000313" key="6">
    <source>
        <dbReference type="Proteomes" id="UP000193963"/>
    </source>
</evidence>
<dbReference type="InterPro" id="IPR000086">
    <property type="entry name" value="NUDIX_hydrolase_dom"/>
</dbReference>
<dbReference type="Proteomes" id="UP000193963">
    <property type="component" value="Unassembled WGS sequence"/>
</dbReference>
<evidence type="ECO:0000256" key="2">
    <source>
        <dbReference type="ARBA" id="ARBA00022801"/>
    </source>
</evidence>
<evidence type="ECO:0000313" key="5">
    <source>
        <dbReference type="EMBL" id="SLN59192.1"/>
    </source>
</evidence>
<dbReference type="SUPFAM" id="SSF55811">
    <property type="entry name" value="Nudix"/>
    <property type="match status" value="1"/>
</dbReference>
<proteinExistence type="predicted"/>
<dbReference type="AlphaFoldDB" id="A0A1X6ZRN9"/>
<dbReference type="OrthoDB" id="289720at2"/>
<dbReference type="PANTHER" id="PTHR43046">
    <property type="entry name" value="GDP-MANNOSE MANNOSYL HYDROLASE"/>
    <property type="match status" value="1"/>
</dbReference>
<comment type="cofactor">
    <cofactor evidence="1">
        <name>Mg(2+)</name>
        <dbReference type="ChEBI" id="CHEBI:18420"/>
    </cofactor>
</comment>
<dbReference type="RefSeq" id="WP_085888980.1">
    <property type="nucleotide sequence ID" value="NZ_FWFN01000006.1"/>
</dbReference>
<dbReference type="PROSITE" id="PS51462">
    <property type="entry name" value="NUDIX"/>
    <property type="match status" value="1"/>
</dbReference>
<dbReference type="Pfam" id="PF00293">
    <property type="entry name" value="NUDIX"/>
    <property type="match status" value="1"/>
</dbReference>
<evidence type="ECO:0000256" key="3">
    <source>
        <dbReference type="ARBA" id="ARBA00022842"/>
    </source>
</evidence>
<keyword evidence="3" id="KW-0460">Magnesium</keyword>
<dbReference type="PANTHER" id="PTHR43046:SF12">
    <property type="entry name" value="GDP-MANNOSE MANNOSYL HYDROLASE"/>
    <property type="match status" value="1"/>
</dbReference>
<evidence type="ECO:0000259" key="4">
    <source>
        <dbReference type="PROSITE" id="PS51462"/>
    </source>
</evidence>
<organism evidence="5 6">
    <name type="scientific">Pseudooceanicola marinus</name>
    <dbReference type="NCBI Taxonomy" id="396013"/>
    <lineage>
        <taxon>Bacteria</taxon>
        <taxon>Pseudomonadati</taxon>
        <taxon>Pseudomonadota</taxon>
        <taxon>Alphaproteobacteria</taxon>
        <taxon>Rhodobacterales</taxon>
        <taxon>Paracoccaceae</taxon>
        <taxon>Pseudooceanicola</taxon>
    </lineage>
</organism>
<reference evidence="6" key="1">
    <citation type="submission" date="2017-03" db="EMBL/GenBank/DDBJ databases">
        <authorList>
            <person name="Rodrigo-Torres L."/>
            <person name="Arahal R.D."/>
            <person name="Lucena T."/>
        </authorList>
    </citation>
    <scope>NUCLEOTIDE SEQUENCE [LARGE SCALE GENOMIC DNA]</scope>
    <source>
        <strain evidence="6">CECT 7751</strain>
    </source>
</reference>
<feature type="domain" description="Nudix hydrolase" evidence="4">
    <location>
        <begin position="13"/>
        <end position="146"/>
    </location>
</feature>
<keyword evidence="6" id="KW-1185">Reference proteome</keyword>
<dbReference type="Gene3D" id="3.90.79.10">
    <property type="entry name" value="Nucleoside Triphosphate Pyrophosphohydrolase"/>
    <property type="match status" value="1"/>
</dbReference>
<dbReference type="EMBL" id="FWFN01000006">
    <property type="protein sequence ID" value="SLN59192.1"/>
    <property type="molecule type" value="Genomic_DNA"/>
</dbReference>
<evidence type="ECO:0000256" key="1">
    <source>
        <dbReference type="ARBA" id="ARBA00001946"/>
    </source>
</evidence>
<protein>
    <recommendedName>
        <fullName evidence="4">Nudix hydrolase domain-containing protein</fullName>
    </recommendedName>
</protein>
<sequence length="155" mass="16679">MTSETAIPAAALDRARAFSGAKAAVFFGGQMAVLLRDDRPDIPYPAMWDLPGGGRDPGESAVDCVIREAQEELALDLVPGDLYYGAMHESSGGQEVWFFAAHLAPGRAADLRLGDEGQAWQLMSAEAFLSHPRHIPTLGARLRLYLGWQGRGDLG</sequence>